<accession>A0A0P7BC42</accession>
<dbReference type="InterPro" id="IPR011990">
    <property type="entry name" value="TPR-like_helical_dom_sf"/>
</dbReference>
<dbReference type="STRING" id="78410.A0A0P7BC42"/>
<dbReference type="FunFam" id="1.25.40.10:FF:000202">
    <property type="entry name" value="Unplaced genomic scaffold supercont1.7, whole genome shotgun sequence"/>
    <property type="match status" value="1"/>
</dbReference>
<gene>
    <name evidence="1" type="ORF">AK830_g3366</name>
</gene>
<dbReference type="InterPro" id="IPR045153">
    <property type="entry name" value="Est1/Ebs1-like"/>
</dbReference>
<dbReference type="GO" id="GO:0005697">
    <property type="term" value="C:telomerase holoenzyme complex"/>
    <property type="evidence" value="ECO:0007669"/>
    <property type="project" value="TreeGrafter"/>
</dbReference>
<protein>
    <recommendedName>
        <fullName evidence="3">DNA/RNA-binding domain-containing protein</fullName>
    </recommendedName>
</protein>
<name>A0A0P7BC42_9HYPO</name>
<dbReference type="Gene3D" id="1.25.40.10">
    <property type="entry name" value="Tetratricopeptide repeat domain"/>
    <property type="match status" value="1"/>
</dbReference>
<dbReference type="OrthoDB" id="2017974at2759"/>
<dbReference type="PANTHER" id="PTHR15696">
    <property type="entry name" value="SMG-7 SUPPRESSOR WITH MORPHOLOGICAL EFFECT ON GENITALIA PROTEIN 7"/>
    <property type="match status" value="1"/>
</dbReference>
<evidence type="ECO:0000313" key="2">
    <source>
        <dbReference type="Proteomes" id="UP000050424"/>
    </source>
</evidence>
<dbReference type="GO" id="GO:0070034">
    <property type="term" value="F:telomerase RNA binding"/>
    <property type="evidence" value="ECO:0007669"/>
    <property type="project" value="TreeGrafter"/>
</dbReference>
<dbReference type="GO" id="GO:0042162">
    <property type="term" value="F:telomeric DNA binding"/>
    <property type="evidence" value="ECO:0007669"/>
    <property type="project" value="TreeGrafter"/>
</dbReference>
<proteinExistence type="predicted"/>
<dbReference type="EMBL" id="LKCW01000036">
    <property type="protein sequence ID" value="KPM43187.1"/>
    <property type="molecule type" value="Genomic_DNA"/>
</dbReference>
<dbReference type="AlphaFoldDB" id="A0A0P7BC42"/>
<dbReference type="Proteomes" id="UP000050424">
    <property type="component" value="Unassembled WGS sequence"/>
</dbReference>
<dbReference type="SUPFAM" id="SSF48452">
    <property type="entry name" value="TPR-like"/>
    <property type="match status" value="1"/>
</dbReference>
<evidence type="ECO:0000313" key="1">
    <source>
        <dbReference type="EMBL" id="KPM43187.1"/>
    </source>
</evidence>
<organism evidence="1 2">
    <name type="scientific">Neonectria ditissima</name>
    <dbReference type="NCBI Taxonomy" id="78410"/>
    <lineage>
        <taxon>Eukaryota</taxon>
        <taxon>Fungi</taxon>
        <taxon>Dikarya</taxon>
        <taxon>Ascomycota</taxon>
        <taxon>Pezizomycotina</taxon>
        <taxon>Sordariomycetes</taxon>
        <taxon>Hypocreomycetidae</taxon>
        <taxon>Hypocreales</taxon>
        <taxon>Nectriaceae</taxon>
        <taxon>Neonectria</taxon>
    </lineage>
</organism>
<comment type="caution">
    <text evidence="1">The sequence shown here is derived from an EMBL/GenBank/DDBJ whole genome shotgun (WGS) entry which is preliminary data.</text>
</comment>
<dbReference type="GO" id="GO:0000184">
    <property type="term" value="P:nuclear-transcribed mRNA catabolic process, nonsense-mediated decay"/>
    <property type="evidence" value="ECO:0007669"/>
    <property type="project" value="TreeGrafter"/>
</dbReference>
<sequence>MDFTKKWVTHLPISDFTKKWVTHLGKEAPDESNITENVTPQPETRPISQDQLVAEVKSIYAGLVMVETKCIEVDNTQSPNKLNNEQWQALIALHRTLLHEHHDFFLASQHPSASAPPRRLASKYSMPARMWRHGIHSFLESPRSPLEYSMPTRMWRHGIHSSLERLRFPSKYAMPARMWSPGIHSFLEASRLAFEFADPPRMWRHGIHSFLELLPPWLPASLEFMLTFIYLAYTMMALLYETVSTFEDTWIECLGDLGRYRMAIEDDDIRDRKVSAGVTRHWYSKAAGKPPSTGRLYHHLAILARPNPLQQLFYHVKSLCAAIPLLGTRETFALSSAFNSISASFHGWSSVDSTFLPRRRAMSLFDSNYKLKTRGDFLASLGKQIGRTTKRWVASCITASRVVGVNSSINMRTNTQRKPSTDTTIALKTGINPGPSPAAMLSRVVPFAFQTHEKTMNRWGNLNTLPFVHAFLVFFHYIAQYANALSYVNCQFPWTSIVFVLNYLQQSTTKIRKDENFPHVDDCLPRPLPEDYAMRGLVYSEQYFPVGWFDDGSVPEDENPCELISLERDLTVLEYPSATKRTKKRRRPTSIFTQYDLWDTMLFLGNGHD</sequence>
<keyword evidence="2" id="KW-1185">Reference proteome</keyword>
<reference evidence="1 2" key="1">
    <citation type="submission" date="2015-09" db="EMBL/GenBank/DDBJ databases">
        <title>Draft genome of a European isolate of the apple canker pathogen Neonectria ditissima.</title>
        <authorList>
            <person name="Gomez-Cortecero A."/>
            <person name="Harrison R.J."/>
            <person name="Armitage A.D."/>
        </authorList>
    </citation>
    <scope>NUCLEOTIDE SEQUENCE [LARGE SCALE GENOMIC DNA]</scope>
    <source>
        <strain evidence="1 2">R09/05</strain>
    </source>
</reference>
<dbReference type="PANTHER" id="PTHR15696:SF0">
    <property type="entry name" value="TELOMERASE-BINDING PROTEIN EST1A"/>
    <property type="match status" value="1"/>
</dbReference>
<evidence type="ECO:0008006" key="3">
    <source>
        <dbReference type="Google" id="ProtNLM"/>
    </source>
</evidence>